<dbReference type="Proteomes" id="UP000183639">
    <property type="component" value="Unassembled WGS sequence"/>
</dbReference>
<sequence length="49" mass="6083">MKKLMNQMNNMELDKVAGGKRYVYPTDDRRPNRPIKQWHIERKTVIYYR</sequence>
<gene>
    <name evidence="1" type="ORF">SAMN04487861_11119</name>
</gene>
<dbReference type="AlphaFoldDB" id="A0A1I3EPC6"/>
<dbReference type="RefSeq" id="WP_177207177.1">
    <property type="nucleotide sequence ID" value="NZ_FOQK01000011.1"/>
</dbReference>
<evidence type="ECO:0000313" key="1">
    <source>
        <dbReference type="EMBL" id="SFI00844.1"/>
    </source>
</evidence>
<proteinExistence type="predicted"/>
<protein>
    <submittedName>
        <fullName evidence="1">Uncharacterized protein</fullName>
    </submittedName>
</protein>
<accession>A0A1I3EPC6</accession>
<name>A0A1I3EPC6_SELRU</name>
<dbReference type="EMBL" id="FOQK01000011">
    <property type="protein sequence ID" value="SFI00844.1"/>
    <property type="molecule type" value="Genomic_DNA"/>
</dbReference>
<organism evidence="1 2">
    <name type="scientific">Selenomonas ruminantium</name>
    <dbReference type="NCBI Taxonomy" id="971"/>
    <lineage>
        <taxon>Bacteria</taxon>
        <taxon>Bacillati</taxon>
        <taxon>Bacillota</taxon>
        <taxon>Negativicutes</taxon>
        <taxon>Selenomonadales</taxon>
        <taxon>Selenomonadaceae</taxon>
        <taxon>Selenomonas</taxon>
    </lineage>
</organism>
<evidence type="ECO:0000313" key="2">
    <source>
        <dbReference type="Proteomes" id="UP000183639"/>
    </source>
</evidence>
<reference evidence="1 2" key="1">
    <citation type="submission" date="2016-10" db="EMBL/GenBank/DDBJ databases">
        <authorList>
            <person name="de Groot N.N."/>
        </authorList>
    </citation>
    <scope>NUCLEOTIDE SEQUENCE [LARGE SCALE GENOMIC DNA]</scope>
    <source>
        <strain evidence="1 2">Z108</strain>
    </source>
</reference>